<dbReference type="Proteomes" id="UP000799429">
    <property type="component" value="Unassembled WGS sequence"/>
</dbReference>
<keyword evidence="3" id="KW-1185">Reference proteome</keyword>
<dbReference type="OrthoDB" id="3763355at2759"/>
<dbReference type="AlphaFoldDB" id="A0A9P4S9L2"/>
<feature type="compositionally biased region" description="Polar residues" evidence="1">
    <location>
        <begin position="279"/>
        <end position="301"/>
    </location>
</feature>
<name>A0A9P4S9L2_9PEZI</name>
<comment type="caution">
    <text evidence="2">The sequence shown here is derived from an EMBL/GenBank/DDBJ whole genome shotgun (WGS) entry which is preliminary data.</text>
</comment>
<reference evidence="2" key="1">
    <citation type="journal article" date="2020" name="Stud. Mycol.">
        <title>101 Dothideomycetes genomes: a test case for predicting lifestyles and emergence of pathogens.</title>
        <authorList>
            <person name="Haridas S."/>
            <person name="Albert R."/>
            <person name="Binder M."/>
            <person name="Bloem J."/>
            <person name="Labutti K."/>
            <person name="Salamov A."/>
            <person name="Andreopoulos B."/>
            <person name="Baker S."/>
            <person name="Barry K."/>
            <person name="Bills G."/>
            <person name="Bluhm B."/>
            <person name="Cannon C."/>
            <person name="Castanera R."/>
            <person name="Culley D."/>
            <person name="Daum C."/>
            <person name="Ezra D."/>
            <person name="Gonzalez J."/>
            <person name="Henrissat B."/>
            <person name="Kuo A."/>
            <person name="Liang C."/>
            <person name="Lipzen A."/>
            <person name="Lutzoni F."/>
            <person name="Magnuson J."/>
            <person name="Mondo S."/>
            <person name="Nolan M."/>
            <person name="Ohm R."/>
            <person name="Pangilinan J."/>
            <person name="Park H.-J."/>
            <person name="Ramirez L."/>
            <person name="Alfaro M."/>
            <person name="Sun H."/>
            <person name="Tritt A."/>
            <person name="Yoshinaga Y."/>
            <person name="Zwiers L.-H."/>
            <person name="Turgeon B."/>
            <person name="Goodwin S."/>
            <person name="Spatafora J."/>
            <person name="Crous P."/>
            <person name="Grigoriev I."/>
        </authorList>
    </citation>
    <scope>NUCLEOTIDE SEQUENCE</scope>
    <source>
        <strain evidence="2">CBS 101060</strain>
    </source>
</reference>
<evidence type="ECO:0000313" key="2">
    <source>
        <dbReference type="EMBL" id="KAF2837787.1"/>
    </source>
</evidence>
<dbReference type="EMBL" id="MU006098">
    <property type="protein sequence ID" value="KAF2837787.1"/>
    <property type="molecule type" value="Genomic_DNA"/>
</dbReference>
<evidence type="ECO:0000256" key="1">
    <source>
        <dbReference type="SAM" id="MobiDB-lite"/>
    </source>
</evidence>
<proteinExistence type="predicted"/>
<protein>
    <submittedName>
        <fullName evidence="2">Uncharacterized protein</fullName>
    </submittedName>
</protein>
<evidence type="ECO:0000313" key="3">
    <source>
        <dbReference type="Proteomes" id="UP000799429"/>
    </source>
</evidence>
<feature type="region of interest" description="Disordered" evidence="1">
    <location>
        <begin position="276"/>
        <end position="302"/>
    </location>
</feature>
<gene>
    <name evidence="2" type="ORF">M501DRAFT_986009</name>
</gene>
<organism evidence="2 3">
    <name type="scientific">Patellaria atrata CBS 101060</name>
    <dbReference type="NCBI Taxonomy" id="1346257"/>
    <lineage>
        <taxon>Eukaryota</taxon>
        <taxon>Fungi</taxon>
        <taxon>Dikarya</taxon>
        <taxon>Ascomycota</taxon>
        <taxon>Pezizomycotina</taxon>
        <taxon>Dothideomycetes</taxon>
        <taxon>Dothideomycetes incertae sedis</taxon>
        <taxon>Patellariales</taxon>
        <taxon>Patellariaceae</taxon>
        <taxon>Patellaria</taxon>
    </lineage>
</organism>
<accession>A0A9P4S9L2</accession>
<sequence length="328" mass="36913">MSSSTLTSKSSIILNSSSDWNTWIGLIKGKAEASKVWKYVNSDIAEPPETDQTGELADNATNAQLEKYRRQCKIYEKGQEAIVDLQNAIYNSISSSTLQHIINLKSVHEKLVELRSRFRPANHSSIFEISGRLNALRASIKKRNVYDWLHDYETIYSENNAATASVHTPVDDAHKIVKQYAAYKRATGAVSSSKGTALATFQGESNTTNDKSTQQYGKKPLCLYGQHHFFRSCCYINPAATKLANYSEKVQREVNERYKTSSERIRSAIDKIRAEFKNSQESSQGKDQSSAPSKPNKSSGPAATLMATTFHEDMPYKIFGFLRIRRWT</sequence>